<proteinExistence type="predicted"/>
<protein>
    <submittedName>
        <fullName evidence="1">Uncharacterized protein</fullName>
    </submittedName>
</protein>
<gene>
    <name evidence="1" type="ORF">ALC57_03998</name>
</gene>
<sequence length="110" mass="11733">SGVAHHRRPVRGDGVVGSDRNLSFSSLLVPLCSATRSNGVGVITAAGLGVPAHARQARRPVECLHLQKEIIGPHRDFTFWVISVDGEVVENSHSQCSKVSSKKVATRVKG</sequence>
<reference evidence="1 2" key="1">
    <citation type="submission" date="2015-09" db="EMBL/GenBank/DDBJ databases">
        <title>Trachymyrmex cornetzi WGS genome.</title>
        <authorList>
            <person name="Nygaard S."/>
            <person name="Hu H."/>
            <person name="Boomsma J."/>
            <person name="Zhang G."/>
        </authorList>
    </citation>
    <scope>NUCLEOTIDE SEQUENCE [LARGE SCALE GENOMIC DNA]</scope>
    <source>
        <strain evidence="1">Tcor2-1</strain>
        <tissue evidence="1">Whole body</tissue>
    </source>
</reference>
<evidence type="ECO:0000313" key="2">
    <source>
        <dbReference type="Proteomes" id="UP000078492"/>
    </source>
</evidence>
<dbReference type="Proteomes" id="UP000078492">
    <property type="component" value="Unassembled WGS sequence"/>
</dbReference>
<accession>A0A151JLG9</accession>
<organism evidence="1 2">
    <name type="scientific">Trachymyrmex cornetzi</name>
    <dbReference type="NCBI Taxonomy" id="471704"/>
    <lineage>
        <taxon>Eukaryota</taxon>
        <taxon>Metazoa</taxon>
        <taxon>Ecdysozoa</taxon>
        <taxon>Arthropoda</taxon>
        <taxon>Hexapoda</taxon>
        <taxon>Insecta</taxon>
        <taxon>Pterygota</taxon>
        <taxon>Neoptera</taxon>
        <taxon>Endopterygota</taxon>
        <taxon>Hymenoptera</taxon>
        <taxon>Apocrita</taxon>
        <taxon>Aculeata</taxon>
        <taxon>Formicoidea</taxon>
        <taxon>Formicidae</taxon>
        <taxon>Myrmicinae</taxon>
        <taxon>Trachymyrmex</taxon>
    </lineage>
</organism>
<dbReference type="EMBL" id="KQ979011">
    <property type="protein sequence ID" value="KYN26630.1"/>
    <property type="molecule type" value="Genomic_DNA"/>
</dbReference>
<evidence type="ECO:0000313" key="1">
    <source>
        <dbReference type="EMBL" id="KYN26630.1"/>
    </source>
</evidence>
<feature type="non-terminal residue" evidence="1">
    <location>
        <position position="1"/>
    </location>
</feature>
<keyword evidence="2" id="KW-1185">Reference proteome</keyword>
<dbReference type="AlphaFoldDB" id="A0A151JLG9"/>
<name>A0A151JLG9_9HYME</name>